<keyword evidence="2" id="KW-1185">Reference proteome</keyword>
<organism evidence="1 2">
    <name type="scientific">Parathielavia hyrcaniae</name>
    <dbReference type="NCBI Taxonomy" id="113614"/>
    <lineage>
        <taxon>Eukaryota</taxon>
        <taxon>Fungi</taxon>
        <taxon>Dikarya</taxon>
        <taxon>Ascomycota</taxon>
        <taxon>Pezizomycotina</taxon>
        <taxon>Sordariomycetes</taxon>
        <taxon>Sordariomycetidae</taxon>
        <taxon>Sordariales</taxon>
        <taxon>Chaetomiaceae</taxon>
        <taxon>Parathielavia</taxon>
    </lineage>
</organism>
<comment type="caution">
    <text evidence="1">The sequence shown here is derived from an EMBL/GenBank/DDBJ whole genome shotgun (WGS) entry which is preliminary data.</text>
</comment>
<dbReference type="EMBL" id="MU863625">
    <property type="protein sequence ID" value="KAK4105349.1"/>
    <property type="molecule type" value="Genomic_DNA"/>
</dbReference>
<evidence type="ECO:0000313" key="1">
    <source>
        <dbReference type="EMBL" id="KAK4105349.1"/>
    </source>
</evidence>
<protein>
    <recommendedName>
        <fullName evidence="3">F-box domain-containing protein</fullName>
    </recommendedName>
</protein>
<sequence>MAASSRTIALLPAELVVRVFQYCSSFADLRALVLACHHTHAAWVANSPNIIRHVATRDIPAFDQALLTLPECQARATALVHDAFRDGLAPPAISLEEMAADGSRKPSLSELRAVLDLHHLVQTPPPPIGTPEEPERMHLWRERFHAAAYTTFLMGTALARAYNQPFYPDMTQTSSPLDRGAEECRKALFDLMGKASASRLPCLFLGIKEEEREYLRQSPIFDLHDELRAQKETFSPFIKWFIKSTIVKHRARPPYFSRDLSRDEVRAANSDEYLGDGMGYALPTESNMEDWPETGGLSQWFTGSIHMFEFVLTCIANSDGQGRLGRRWEAKAGSFPGKKTRTAKDLCLRSGIPNSLDDRDITPPPPLQLFTFTLRHRYNLQFRLSVFVTYWRDLQDYNLFKSRATIFANDRERVPERDWADYTNGTEFLVEYRSGRLSWLRPEDQDPGVTPRTFLPICYHETADVYINGPRDW</sequence>
<proteinExistence type="predicted"/>
<reference evidence="1" key="2">
    <citation type="submission" date="2023-05" db="EMBL/GenBank/DDBJ databases">
        <authorList>
            <consortium name="Lawrence Berkeley National Laboratory"/>
            <person name="Steindorff A."/>
            <person name="Hensen N."/>
            <person name="Bonometti L."/>
            <person name="Westerberg I."/>
            <person name="Brannstrom I.O."/>
            <person name="Guillou S."/>
            <person name="Cros-Aarteil S."/>
            <person name="Calhoun S."/>
            <person name="Haridas S."/>
            <person name="Kuo A."/>
            <person name="Mondo S."/>
            <person name="Pangilinan J."/>
            <person name="Riley R."/>
            <person name="Labutti K."/>
            <person name="Andreopoulos B."/>
            <person name="Lipzen A."/>
            <person name="Chen C."/>
            <person name="Yanf M."/>
            <person name="Daum C."/>
            <person name="Ng V."/>
            <person name="Clum A."/>
            <person name="Ohm R."/>
            <person name="Martin F."/>
            <person name="Silar P."/>
            <person name="Natvig D."/>
            <person name="Lalanne C."/>
            <person name="Gautier V."/>
            <person name="Ament-Velasquez S.L."/>
            <person name="Kruys A."/>
            <person name="Hutchinson M.I."/>
            <person name="Powell A.J."/>
            <person name="Barry K."/>
            <person name="Miller A.N."/>
            <person name="Grigoriev I.V."/>
            <person name="Debuchy R."/>
            <person name="Gladieux P."/>
            <person name="Thoren M.H."/>
            <person name="Johannesson H."/>
        </authorList>
    </citation>
    <scope>NUCLEOTIDE SEQUENCE</scope>
    <source>
        <strain evidence="1">CBS 757.83</strain>
    </source>
</reference>
<evidence type="ECO:0000313" key="2">
    <source>
        <dbReference type="Proteomes" id="UP001305647"/>
    </source>
</evidence>
<evidence type="ECO:0008006" key="3">
    <source>
        <dbReference type="Google" id="ProtNLM"/>
    </source>
</evidence>
<reference evidence="1" key="1">
    <citation type="journal article" date="2023" name="Mol. Phylogenet. Evol.">
        <title>Genome-scale phylogeny and comparative genomics of the fungal order Sordariales.</title>
        <authorList>
            <person name="Hensen N."/>
            <person name="Bonometti L."/>
            <person name="Westerberg I."/>
            <person name="Brannstrom I.O."/>
            <person name="Guillou S."/>
            <person name="Cros-Aarteil S."/>
            <person name="Calhoun S."/>
            <person name="Haridas S."/>
            <person name="Kuo A."/>
            <person name="Mondo S."/>
            <person name="Pangilinan J."/>
            <person name="Riley R."/>
            <person name="LaButti K."/>
            <person name="Andreopoulos B."/>
            <person name="Lipzen A."/>
            <person name="Chen C."/>
            <person name="Yan M."/>
            <person name="Daum C."/>
            <person name="Ng V."/>
            <person name="Clum A."/>
            <person name="Steindorff A."/>
            <person name="Ohm R.A."/>
            <person name="Martin F."/>
            <person name="Silar P."/>
            <person name="Natvig D.O."/>
            <person name="Lalanne C."/>
            <person name="Gautier V."/>
            <person name="Ament-Velasquez S.L."/>
            <person name="Kruys A."/>
            <person name="Hutchinson M.I."/>
            <person name="Powell A.J."/>
            <person name="Barry K."/>
            <person name="Miller A.N."/>
            <person name="Grigoriev I.V."/>
            <person name="Debuchy R."/>
            <person name="Gladieux P."/>
            <person name="Hiltunen Thoren M."/>
            <person name="Johannesson H."/>
        </authorList>
    </citation>
    <scope>NUCLEOTIDE SEQUENCE</scope>
    <source>
        <strain evidence="1">CBS 757.83</strain>
    </source>
</reference>
<accession>A0AAN6QAT1</accession>
<name>A0AAN6QAT1_9PEZI</name>
<dbReference type="Proteomes" id="UP001305647">
    <property type="component" value="Unassembled WGS sequence"/>
</dbReference>
<dbReference type="AlphaFoldDB" id="A0AAN6QAT1"/>
<gene>
    <name evidence="1" type="ORF">N658DRAFT_482861</name>
</gene>